<protein>
    <submittedName>
        <fullName evidence="1">Uncharacterized protein</fullName>
    </submittedName>
</protein>
<keyword evidence="2" id="KW-1185">Reference proteome</keyword>
<name>A0AAV4ADA3_9GAST</name>
<dbReference type="EMBL" id="BLXT01003745">
    <property type="protein sequence ID" value="GFO04997.1"/>
    <property type="molecule type" value="Genomic_DNA"/>
</dbReference>
<reference evidence="1 2" key="1">
    <citation type="journal article" date="2021" name="Elife">
        <title>Chloroplast acquisition without the gene transfer in kleptoplastic sea slugs, Plakobranchus ocellatus.</title>
        <authorList>
            <person name="Maeda T."/>
            <person name="Takahashi S."/>
            <person name="Yoshida T."/>
            <person name="Shimamura S."/>
            <person name="Takaki Y."/>
            <person name="Nagai Y."/>
            <person name="Toyoda A."/>
            <person name="Suzuki Y."/>
            <person name="Arimoto A."/>
            <person name="Ishii H."/>
            <person name="Satoh N."/>
            <person name="Nishiyama T."/>
            <person name="Hasebe M."/>
            <person name="Maruyama T."/>
            <person name="Minagawa J."/>
            <person name="Obokata J."/>
            <person name="Shigenobu S."/>
        </authorList>
    </citation>
    <scope>NUCLEOTIDE SEQUENCE [LARGE SCALE GENOMIC DNA]</scope>
</reference>
<accession>A0AAV4ADA3</accession>
<evidence type="ECO:0000313" key="1">
    <source>
        <dbReference type="EMBL" id="GFO04997.1"/>
    </source>
</evidence>
<comment type="caution">
    <text evidence="1">The sequence shown here is derived from an EMBL/GenBank/DDBJ whole genome shotgun (WGS) entry which is preliminary data.</text>
</comment>
<organism evidence="1 2">
    <name type="scientific">Plakobranchus ocellatus</name>
    <dbReference type="NCBI Taxonomy" id="259542"/>
    <lineage>
        <taxon>Eukaryota</taxon>
        <taxon>Metazoa</taxon>
        <taxon>Spiralia</taxon>
        <taxon>Lophotrochozoa</taxon>
        <taxon>Mollusca</taxon>
        <taxon>Gastropoda</taxon>
        <taxon>Heterobranchia</taxon>
        <taxon>Euthyneura</taxon>
        <taxon>Panpulmonata</taxon>
        <taxon>Sacoglossa</taxon>
        <taxon>Placobranchoidea</taxon>
        <taxon>Plakobranchidae</taxon>
        <taxon>Plakobranchus</taxon>
    </lineage>
</organism>
<dbReference type="Proteomes" id="UP000735302">
    <property type="component" value="Unassembled WGS sequence"/>
</dbReference>
<dbReference type="AlphaFoldDB" id="A0AAV4ADA3"/>
<gene>
    <name evidence="1" type="ORF">PoB_003150200</name>
</gene>
<proteinExistence type="predicted"/>
<sequence>MTLTKQVTTFKVCRVVTLHKSFAQDRNTRSFWRTERDMVGLQLLRIVFVGNGKRRSCIFCPNAGRWPMTALEGGLIRPRTKSSDTVIELQ</sequence>
<evidence type="ECO:0000313" key="2">
    <source>
        <dbReference type="Proteomes" id="UP000735302"/>
    </source>
</evidence>